<dbReference type="Gene3D" id="2.30.42.10">
    <property type="match status" value="1"/>
</dbReference>
<keyword evidence="8 11" id="KW-1133">Transmembrane helix</keyword>
<keyword evidence="11" id="KW-0479">Metal-binding</keyword>
<gene>
    <name evidence="13" type="primary">rseP</name>
    <name evidence="13" type="ORF">GTW51_15615</name>
</gene>
<keyword evidence="7 11" id="KW-0862">Zinc</keyword>
<keyword evidence="5 11" id="KW-0812">Transmembrane</keyword>
<dbReference type="SMART" id="SM00228">
    <property type="entry name" value="PDZ"/>
    <property type="match status" value="1"/>
</dbReference>
<reference evidence="13 14" key="1">
    <citation type="submission" date="2020-01" db="EMBL/GenBank/DDBJ databases">
        <title>Genomes of bacteria type strains.</title>
        <authorList>
            <person name="Chen J."/>
            <person name="Zhu S."/>
            <person name="Chen J."/>
        </authorList>
    </citation>
    <scope>NUCLEOTIDE SEQUENCE [LARGE SCALE GENOMIC DNA]</scope>
    <source>
        <strain evidence="13 14">KCTC 52919</strain>
    </source>
</reference>
<keyword evidence="4 13" id="KW-0645">Protease</keyword>
<protein>
    <recommendedName>
        <fullName evidence="11">Zinc metalloprotease</fullName>
        <ecNumber evidence="11">3.4.24.-</ecNumber>
    </recommendedName>
</protein>
<dbReference type="SUPFAM" id="SSF50156">
    <property type="entry name" value="PDZ domain-like"/>
    <property type="match status" value="1"/>
</dbReference>
<dbReference type="InterPro" id="IPR041489">
    <property type="entry name" value="PDZ_6"/>
</dbReference>
<dbReference type="GO" id="GO:0004222">
    <property type="term" value="F:metalloendopeptidase activity"/>
    <property type="evidence" value="ECO:0007669"/>
    <property type="project" value="InterPro"/>
</dbReference>
<feature type="transmembrane region" description="Helical" evidence="11">
    <location>
        <begin position="121"/>
        <end position="142"/>
    </location>
</feature>
<dbReference type="CDD" id="cd06163">
    <property type="entry name" value="S2P-M50_PDZ_RseP-like"/>
    <property type="match status" value="1"/>
</dbReference>
<keyword evidence="6 11" id="KW-0378">Hydrolase</keyword>
<comment type="cofactor">
    <cofactor evidence="1 11">
        <name>Zn(2+)</name>
        <dbReference type="ChEBI" id="CHEBI:29105"/>
    </cofactor>
</comment>
<dbReference type="GO" id="GO:0046872">
    <property type="term" value="F:metal ion binding"/>
    <property type="evidence" value="ECO:0007669"/>
    <property type="project" value="UniProtKB-KW"/>
</dbReference>
<dbReference type="Pfam" id="PF02163">
    <property type="entry name" value="Peptidase_M50"/>
    <property type="match status" value="1"/>
</dbReference>
<feature type="transmembrane region" description="Helical" evidence="11">
    <location>
        <begin position="302"/>
        <end position="324"/>
    </location>
</feature>
<evidence type="ECO:0000256" key="7">
    <source>
        <dbReference type="ARBA" id="ARBA00022833"/>
    </source>
</evidence>
<evidence type="ECO:0000256" key="3">
    <source>
        <dbReference type="ARBA" id="ARBA00007931"/>
    </source>
</evidence>
<evidence type="ECO:0000256" key="6">
    <source>
        <dbReference type="ARBA" id="ARBA00022801"/>
    </source>
</evidence>
<evidence type="ECO:0000256" key="4">
    <source>
        <dbReference type="ARBA" id="ARBA00022670"/>
    </source>
</evidence>
<dbReference type="InterPro" id="IPR001478">
    <property type="entry name" value="PDZ"/>
</dbReference>
<feature type="transmembrane region" description="Helical" evidence="11">
    <location>
        <begin position="6"/>
        <end position="31"/>
    </location>
</feature>
<dbReference type="PANTHER" id="PTHR42837:SF2">
    <property type="entry name" value="MEMBRANE METALLOPROTEASE ARASP2, CHLOROPLASTIC-RELATED"/>
    <property type="match status" value="1"/>
</dbReference>
<dbReference type="Proteomes" id="UP000476332">
    <property type="component" value="Unassembled WGS sequence"/>
</dbReference>
<evidence type="ECO:0000256" key="8">
    <source>
        <dbReference type="ARBA" id="ARBA00022989"/>
    </source>
</evidence>
<dbReference type="InterPro" id="IPR004387">
    <property type="entry name" value="Pept_M50_Zn"/>
</dbReference>
<keyword evidence="10 11" id="KW-0472">Membrane</keyword>
<accession>A0A6L9MKN9</accession>
<evidence type="ECO:0000256" key="11">
    <source>
        <dbReference type="RuleBase" id="RU362031"/>
    </source>
</evidence>
<organism evidence="13 14">
    <name type="scientific">Aurantimonas aggregata</name>
    <dbReference type="NCBI Taxonomy" id="2047720"/>
    <lineage>
        <taxon>Bacteria</taxon>
        <taxon>Pseudomonadati</taxon>
        <taxon>Pseudomonadota</taxon>
        <taxon>Alphaproteobacteria</taxon>
        <taxon>Hyphomicrobiales</taxon>
        <taxon>Aurantimonadaceae</taxon>
        <taxon>Aurantimonas</taxon>
    </lineage>
</organism>
<comment type="caution">
    <text evidence="13">The sequence shown here is derived from an EMBL/GenBank/DDBJ whole genome shotgun (WGS) entry which is preliminary data.</text>
</comment>
<dbReference type="GO" id="GO:0006508">
    <property type="term" value="P:proteolysis"/>
    <property type="evidence" value="ECO:0007669"/>
    <property type="project" value="UniProtKB-KW"/>
</dbReference>
<feature type="transmembrane region" description="Helical" evidence="11">
    <location>
        <begin position="354"/>
        <end position="372"/>
    </location>
</feature>
<evidence type="ECO:0000259" key="12">
    <source>
        <dbReference type="PROSITE" id="PS50106"/>
    </source>
</evidence>
<name>A0A6L9MKN9_9HYPH</name>
<evidence type="ECO:0000256" key="5">
    <source>
        <dbReference type="ARBA" id="ARBA00022692"/>
    </source>
</evidence>
<evidence type="ECO:0000313" key="13">
    <source>
        <dbReference type="EMBL" id="NDV88128.1"/>
    </source>
</evidence>
<dbReference type="Pfam" id="PF17820">
    <property type="entry name" value="PDZ_6"/>
    <property type="match status" value="1"/>
</dbReference>
<comment type="similarity">
    <text evidence="3 11">Belongs to the peptidase M50B family.</text>
</comment>
<dbReference type="EC" id="3.4.24.-" evidence="11"/>
<dbReference type="InterPro" id="IPR036034">
    <property type="entry name" value="PDZ_sf"/>
</dbReference>
<evidence type="ECO:0000256" key="1">
    <source>
        <dbReference type="ARBA" id="ARBA00001947"/>
    </source>
</evidence>
<dbReference type="NCBIfam" id="TIGR00054">
    <property type="entry name" value="RIP metalloprotease RseP"/>
    <property type="match status" value="1"/>
</dbReference>
<evidence type="ECO:0000256" key="9">
    <source>
        <dbReference type="ARBA" id="ARBA00023049"/>
    </source>
</evidence>
<dbReference type="RefSeq" id="WP_163044956.1">
    <property type="nucleotide sequence ID" value="NZ_JAAAMJ010000013.1"/>
</dbReference>
<feature type="domain" description="PDZ" evidence="12">
    <location>
        <begin position="138"/>
        <end position="217"/>
    </location>
</feature>
<sequence length="379" mass="40514">MDFGVGLASLWSGGLIYIIPFLFVLTTIVFFHELGHYLVARWSGIKALVFSVGFGPEIFGFNDRRGTRWRLAAVPLGGYVKFLGDENAASVPDHAAMARMAPADRAGAFPSASVGRRAATVAAGPIANFILAIVIFAGVAFVDGRVVGDPVVSDVRPDSPAAVAGFQPGDRVVSADGRPIAYFSDLQRYVSARPDTPIAMVVERAGQPVELTVTPRVETQTDRFGNSFETPVIGLVATNDGSSFRVEEMSALESLGYGVTQTWFVTERTVDFLGQIITGKQSADQIGGPIRIAQVSGQVSTIGFSALLNLAALLSVSIGLLNLLPIPMLDGGHLMFYAFEAVRGRPLSERIQEIGFRIGLALVMLLMVFAFWNDISGLV</sequence>
<dbReference type="GO" id="GO:0016020">
    <property type="term" value="C:membrane"/>
    <property type="evidence" value="ECO:0007669"/>
    <property type="project" value="UniProtKB-SubCell"/>
</dbReference>
<evidence type="ECO:0000256" key="2">
    <source>
        <dbReference type="ARBA" id="ARBA00004141"/>
    </source>
</evidence>
<comment type="subcellular location">
    <subcellularLocation>
        <location evidence="2">Membrane</location>
        <topology evidence="2">Multi-pass membrane protein</topology>
    </subcellularLocation>
</comment>
<evidence type="ECO:0000256" key="10">
    <source>
        <dbReference type="ARBA" id="ARBA00023136"/>
    </source>
</evidence>
<evidence type="ECO:0000313" key="14">
    <source>
        <dbReference type="Proteomes" id="UP000476332"/>
    </source>
</evidence>
<dbReference type="CDD" id="cd23081">
    <property type="entry name" value="cpPDZ_EcRseP-like"/>
    <property type="match status" value="1"/>
</dbReference>
<proteinExistence type="inferred from homology"/>
<dbReference type="PANTHER" id="PTHR42837">
    <property type="entry name" value="REGULATOR OF SIGMA-E PROTEASE RSEP"/>
    <property type="match status" value="1"/>
</dbReference>
<dbReference type="AlphaFoldDB" id="A0A6L9MKN9"/>
<keyword evidence="14" id="KW-1185">Reference proteome</keyword>
<dbReference type="InterPro" id="IPR008915">
    <property type="entry name" value="Peptidase_M50"/>
</dbReference>
<dbReference type="PROSITE" id="PS50106">
    <property type="entry name" value="PDZ"/>
    <property type="match status" value="1"/>
</dbReference>
<dbReference type="EMBL" id="JAAAMJ010000013">
    <property type="protein sequence ID" value="NDV88128.1"/>
    <property type="molecule type" value="Genomic_DNA"/>
</dbReference>
<keyword evidence="9 11" id="KW-0482">Metalloprotease</keyword>